<evidence type="ECO:0000313" key="3">
    <source>
        <dbReference type="EMBL" id="OYR30984.1"/>
    </source>
</evidence>
<reference evidence="3 4" key="1">
    <citation type="submission" date="2017-07" db="EMBL/GenBank/DDBJ databases">
        <title>Phylogenetic study on the rhizospheric bacterium Ochrobactrum sp. A44.</title>
        <authorList>
            <person name="Krzyzanowska D.M."/>
            <person name="Ossowicki A."/>
            <person name="Rajewska M."/>
            <person name="Maciag T."/>
            <person name="Kaczynski Z."/>
            <person name="Czerwicka M."/>
            <person name="Jafra S."/>
        </authorList>
    </citation>
    <scope>NUCLEOTIDE SEQUENCE [LARGE SCALE GENOMIC DNA]</scope>
    <source>
        <strain evidence="3 4">CCUG 30717</strain>
    </source>
</reference>
<feature type="domain" description="Mandelate racemase/muconate lactonizing enzyme C-terminal" evidence="2">
    <location>
        <begin position="167"/>
        <end position="274"/>
    </location>
</feature>
<dbReference type="SUPFAM" id="SSF54826">
    <property type="entry name" value="Enolase N-terminal domain-like"/>
    <property type="match status" value="1"/>
</dbReference>
<keyword evidence="1" id="KW-0456">Lyase</keyword>
<keyword evidence="4" id="KW-1185">Reference proteome</keyword>
<dbReference type="AlphaFoldDB" id="A0A256GUU8"/>
<dbReference type="PANTHER" id="PTHR48080:SF2">
    <property type="entry name" value="D-GALACTONATE DEHYDRATASE"/>
    <property type="match status" value="1"/>
</dbReference>
<dbReference type="RefSeq" id="WP_094543031.1">
    <property type="nucleotide sequence ID" value="NZ_JBHEEM010000023.1"/>
</dbReference>
<dbReference type="InterPro" id="IPR034593">
    <property type="entry name" value="DgoD-like"/>
</dbReference>
<proteinExistence type="predicted"/>
<dbReference type="SMART" id="SM00922">
    <property type="entry name" value="MR_MLE"/>
    <property type="match status" value="1"/>
</dbReference>
<dbReference type="SUPFAM" id="SSF51604">
    <property type="entry name" value="Enolase C-terminal domain-like"/>
    <property type="match status" value="1"/>
</dbReference>
<dbReference type="Pfam" id="PF13378">
    <property type="entry name" value="MR_MLE_C"/>
    <property type="match status" value="1"/>
</dbReference>
<dbReference type="InterPro" id="IPR036849">
    <property type="entry name" value="Enolase-like_C_sf"/>
</dbReference>
<dbReference type="InterPro" id="IPR029017">
    <property type="entry name" value="Enolase-like_N"/>
</dbReference>
<dbReference type="PANTHER" id="PTHR48080">
    <property type="entry name" value="D-GALACTONATE DEHYDRATASE-RELATED"/>
    <property type="match status" value="1"/>
</dbReference>
<gene>
    <name evidence="3" type="ORF">CEV34_0040</name>
</gene>
<dbReference type="InterPro" id="IPR013342">
    <property type="entry name" value="Mandelate_racemase_C"/>
</dbReference>
<dbReference type="CDD" id="cd03316">
    <property type="entry name" value="MR_like"/>
    <property type="match status" value="1"/>
</dbReference>
<dbReference type="Proteomes" id="UP000216188">
    <property type="component" value="Unassembled WGS sequence"/>
</dbReference>
<dbReference type="Gene3D" id="3.30.390.10">
    <property type="entry name" value="Enolase-like, N-terminal domain"/>
    <property type="match status" value="1"/>
</dbReference>
<dbReference type="Pfam" id="PF02746">
    <property type="entry name" value="MR_MLE_N"/>
    <property type="match status" value="1"/>
</dbReference>
<evidence type="ECO:0000313" key="4">
    <source>
        <dbReference type="Proteomes" id="UP000216188"/>
    </source>
</evidence>
<evidence type="ECO:0000259" key="2">
    <source>
        <dbReference type="SMART" id="SM00922"/>
    </source>
</evidence>
<dbReference type="InterPro" id="IPR013341">
    <property type="entry name" value="Mandelate_racemase_N_dom"/>
</dbReference>
<dbReference type="SFLD" id="SFLDS00001">
    <property type="entry name" value="Enolase"/>
    <property type="match status" value="1"/>
</dbReference>
<evidence type="ECO:0000256" key="1">
    <source>
        <dbReference type="ARBA" id="ARBA00023239"/>
    </source>
</evidence>
<dbReference type="EMBL" id="NNRM01000001">
    <property type="protein sequence ID" value="OYR30984.1"/>
    <property type="molecule type" value="Genomic_DNA"/>
</dbReference>
<accession>A0A256GUU8</accession>
<dbReference type="Gene3D" id="3.20.20.120">
    <property type="entry name" value="Enolase-like C-terminal domain"/>
    <property type="match status" value="1"/>
</dbReference>
<dbReference type="GO" id="GO:0016829">
    <property type="term" value="F:lyase activity"/>
    <property type="evidence" value="ECO:0007669"/>
    <property type="project" value="UniProtKB-KW"/>
</dbReference>
<name>A0A256GUU8_9HYPH</name>
<comment type="caution">
    <text evidence="3">The sequence shown here is derived from an EMBL/GenBank/DDBJ whole genome shotgun (WGS) entry which is preliminary data.</text>
</comment>
<sequence>MKIIGVETLQMQEASNLVWVRLHTDEGLVGLGETFRNPDAVIAYIHSTAAPALIGKDPTRRAALMHEISRRIGNHFNGFPSRSVEVSGNSAVDLALWDLFGKIQNQPVYQLIGGMVQDKIKVYNTCAGARYNNRVRAGYNTELISRDDPTPQKIERHDDLLLQVFEPARLAEELLAEGITAMKIWPFDPFALRNRGNEISASEMRKALWPIEQIRNSVGDKMDIMIEYHGLWKLPVALEIADALKDYNIYWHEEPIWMQNFDDLAIYRSKVGGRVAGSENFGTSVWYREVFSRRAVDVANFDVAWIGGLSEALKVMHLADAFDRVIAPHDCTGPVTLGANVHLLAASTNGLICETVRAHTQGFYAEIVDSVPVVENGFISPSSNPGLGMGLSEDFLKRSDLNRRISGTAAE</sequence>
<protein>
    <submittedName>
        <fullName evidence="3">Mandelate racemase / muconate lactonizing enzyme family protein</fullName>
    </submittedName>
</protein>
<organism evidence="3 4">
    <name type="scientific">Brucella pseudogrignonensis</name>
    <dbReference type="NCBI Taxonomy" id="419475"/>
    <lineage>
        <taxon>Bacteria</taxon>
        <taxon>Pseudomonadati</taxon>
        <taxon>Pseudomonadota</taxon>
        <taxon>Alphaproteobacteria</taxon>
        <taxon>Hyphomicrobiales</taxon>
        <taxon>Brucellaceae</taxon>
        <taxon>Brucella/Ochrobactrum group</taxon>
        <taxon>Brucella</taxon>
    </lineage>
</organism>
<dbReference type="InterPro" id="IPR029065">
    <property type="entry name" value="Enolase_C-like"/>
</dbReference>
<dbReference type="SFLD" id="SFLDG00179">
    <property type="entry name" value="mandelate_racemase"/>
    <property type="match status" value="1"/>
</dbReference>